<feature type="domain" description="SKP1 component POZ" evidence="3">
    <location>
        <begin position="2"/>
        <end position="54"/>
    </location>
</feature>
<evidence type="ECO:0000313" key="4">
    <source>
        <dbReference type="EMBL" id="CAD8077085.1"/>
    </source>
</evidence>
<protein>
    <recommendedName>
        <fullName evidence="6">SKP1-like protein</fullName>
    </recommendedName>
</protein>
<organism evidence="4 5">
    <name type="scientific">Paramecium sonneborni</name>
    <dbReference type="NCBI Taxonomy" id="65129"/>
    <lineage>
        <taxon>Eukaryota</taxon>
        <taxon>Sar</taxon>
        <taxon>Alveolata</taxon>
        <taxon>Ciliophora</taxon>
        <taxon>Intramacronucleata</taxon>
        <taxon>Oligohymenophorea</taxon>
        <taxon>Peniculida</taxon>
        <taxon>Parameciidae</taxon>
        <taxon>Paramecium</taxon>
    </lineage>
</organism>
<dbReference type="Proteomes" id="UP000692954">
    <property type="component" value="Unassembled WGS sequence"/>
</dbReference>
<dbReference type="InterPro" id="IPR001232">
    <property type="entry name" value="SKP1-like"/>
</dbReference>
<dbReference type="EMBL" id="CAJJDN010000035">
    <property type="protein sequence ID" value="CAD8077085.1"/>
    <property type="molecule type" value="Genomic_DNA"/>
</dbReference>
<evidence type="ECO:0008006" key="6">
    <source>
        <dbReference type="Google" id="ProtNLM"/>
    </source>
</evidence>
<dbReference type="InterPro" id="IPR016073">
    <property type="entry name" value="Skp1_comp_POZ"/>
</dbReference>
<accession>A0A8S1MHY6</accession>
<dbReference type="SMART" id="SM00512">
    <property type="entry name" value="Skp1"/>
    <property type="match status" value="1"/>
</dbReference>
<name>A0A8S1MHY6_9CILI</name>
<feature type="compositionally biased region" description="Basic and acidic residues" evidence="1">
    <location>
        <begin position="142"/>
        <end position="153"/>
    </location>
</feature>
<dbReference type="PANTHER" id="PTHR11165">
    <property type="entry name" value="SKP1"/>
    <property type="match status" value="1"/>
</dbReference>
<keyword evidence="5" id="KW-1185">Reference proteome</keyword>
<dbReference type="InterPro" id="IPR016897">
    <property type="entry name" value="SKP1"/>
</dbReference>
<dbReference type="GO" id="GO:0006511">
    <property type="term" value="P:ubiquitin-dependent protein catabolic process"/>
    <property type="evidence" value="ECO:0007669"/>
    <property type="project" value="InterPro"/>
</dbReference>
<evidence type="ECO:0000259" key="3">
    <source>
        <dbReference type="Pfam" id="PF03931"/>
    </source>
</evidence>
<dbReference type="AlphaFoldDB" id="A0A8S1MHY6"/>
<comment type="caution">
    <text evidence="4">The sequence shown here is derived from an EMBL/GenBank/DDBJ whole genome shotgun (WGS) entry which is preliminary data.</text>
</comment>
<dbReference type="OrthoDB" id="2342932at2759"/>
<gene>
    <name evidence="4" type="ORF">PSON_ATCC_30995.1.T0350319</name>
</gene>
<dbReference type="Pfam" id="PF01466">
    <property type="entry name" value="Skp1"/>
    <property type="match status" value="1"/>
</dbReference>
<evidence type="ECO:0000313" key="5">
    <source>
        <dbReference type="Proteomes" id="UP000692954"/>
    </source>
</evidence>
<evidence type="ECO:0000256" key="1">
    <source>
        <dbReference type="SAM" id="MobiDB-lite"/>
    </source>
</evidence>
<dbReference type="InterPro" id="IPR016072">
    <property type="entry name" value="Skp1_comp_dimer"/>
</dbReference>
<evidence type="ECO:0000259" key="2">
    <source>
        <dbReference type="Pfam" id="PF01466"/>
    </source>
</evidence>
<feature type="domain" description="SKP1 component dimerisation" evidence="2">
    <location>
        <begin position="105"/>
        <end position="142"/>
    </location>
</feature>
<sequence>MKFISQDDITFEIDNEVLRQCTKICNTDSSIVKLTSTKSKILQKVIQYCEMHLNDFDIPEIQKPIKYQHNIFDIVSFKDAQFITNLEFEEIIQIIQAAKFLGINTLIDLSCAYIAIKIRGKNSQQVKEMLKSNKPITDEQEQMDRDMEIKVKK</sequence>
<proteinExistence type="predicted"/>
<dbReference type="Pfam" id="PF03931">
    <property type="entry name" value="Skp1_POZ"/>
    <property type="match status" value="1"/>
</dbReference>
<feature type="region of interest" description="Disordered" evidence="1">
    <location>
        <begin position="133"/>
        <end position="153"/>
    </location>
</feature>
<reference evidence="4" key="1">
    <citation type="submission" date="2021-01" db="EMBL/GenBank/DDBJ databases">
        <authorList>
            <consortium name="Genoscope - CEA"/>
            <person name="William W."/>
        </authorList>
    </citation>
    <scope>NUCLEOTIDE SEQUENCE</scope>
</reference>